<accession>C7J8X1</accession>
<proteinExistence type="predicted"/>
<dbReference type="EMBL" id="AP008217">
    <property type="protein sequence ID" value="BAH95370.1"/>
    <property type="molecule type" value="Genomic_DNA"/>
</dbReference>
<dbReference type="AlphaFoldDB" id="C7J8X1"/>
<gene>
    <name evidence="1" type="ordered locus">Os11g0602750</name>
</gene>
<evidence type="ECO:0000313" key="1">
    <source>
        <dbReference type="EMBL" id="BAH95370.1"/>
    </source>
</evidence>
<dbReference type="HOGENOM" id="CLU_2461324_0_0_1"/>
<name>C7J8X1_ORYSJ</name>
<reference evidence="1 2" key="1">
    <citation type="journal article" date="2005" name="Nature">
        <title>The map-based sequence of the rice genome.</title>
        <authorList>
            <consortium name="International rice genome sequencing project (IRGSP)"/>
            <person name="Matsumoto T."/>
            <person name="Wu J."/>
            <person name="Kanamori H."/>
            <person name="Katayose Y."/>
            <person name="Fujisawa M."/>
            <person name="Namiki N."/>
            <person name="Mizuno H."/>
            <person name="Yamamoto K."/>
            <person name="Antonio B.A."/>
            <person name="Baba T."/>
            <person name="Sakata K."/>
            <person name="Nagamura Y."/>
            <person name="Aoki H."/>
            <person name="Arikawa K."/>
            <person name="Arita K."/>
            <person name="Bito T."/>
            <person name="Chiden Y."/>
            <person name="Fujitsuka N."/>
            <person name="Fukunaka R."/>
            <person name="Hamada M."/>
            <person name="Harada C."/>
            <person name="Hayashi A."/>
            <person name="Hijishita S."/>
            <person name="Honda M."/>
            <person name="Hosokawa S."/>
            <person name="Ichikawa Y."/>
            <person name="Idonuma A."/>
            <person name="Iijima M."/>
            <person name="Ikeda M."/>
            <person name="Ikeno M."/>
            <person name="Ito K."/>
            <person name="Ito S."/>
            <person name="Ito T."/>
            <person name="Ito Y."/>
            <person name="Ito Y."/>
            <person name="Iwabuchi A."/>
            <person name="Kamiya K."/>
            <person name="Karasawa W."/>
            <person name="Kurita K."/>
            <person name="Katagiri S."/>
            <person name="Kikuta A."/>
            <person name="Kobayashi H."/>
            <person name="Kobayashi N."/>
            <person name="Machita K."/>
            <person name="Maehara T."/>
            <person name="Masukawa M."/>
            <person name="Mizubayashi T."/>
            <person name="Mukai Y."/>
            <person name="Nagasaki H."/>
            <person name="Nagata Y."/>
            <person name="Naito S."/>
            <person name="Nakashima M."/>
            <person name="Nakama Y."/>
            <person name="Nakamichi Y."/>
            <person name="Nakamura M."/>
            <person name="Meguro A."/>
            <person name="Negishi M."/>
            <person name="Ohta I."/>
            <person name="Ohta T."/>
            <person name="Okamoto M."/>
            <person name="Ono N."/>
            <person name="Saji S."/>
            <person name="Sakaguchi M."/>
            <person name="Sakai K."/>
            <person name="Shibata M."/>
            <person name="Shimokawa T."/>
            <person name="Song J."/>
            <person name="Takazaki Y."/>
            <person name="Terasawa K."/>
            <person name="Tsugane M."/>
            <person name="Tsuji K."/>
            <person name="Ueda S."/>
            <person name="Waki K."/>
            <person name="Yamagata H."/>
            <person name="Yamamoto M."/>
            <person name="Yamamoto S."/>
            <person name="Yamane H."/>
            <person name="Yoshiki S."/>
            <person name="Yoshihara R."/>
            <person name="Yukawa K."/>
            <person name="Zhong H."/>
            <person name="Yano M."/>
            <person name="Yuan Q."/>
            <person name="Ouyang S."/>
            <person name="Liu J."/>
            <person name="Jones K.M."/>
            <person name="Gansberger K."/>
            <person name="Moffat K."/>
            <person name="Hill J."/>
            <person name="Bera J."/>
            <person name="Fadrosh D."/>
            <person name="Jin S."/>
            <person name="Johri S."/>
            <person name="Kim M."/>
            <person name="Overton L."/>
            <person name="Reardon M."/>
            <person name="Tsitrin T."/>
            <person name="Vuong H."/>
            <person name="Weaver B."/>
            <person name="Ciecko A."/>
            <person name="Tallon L."/>
            <person name="Jackson J."/>
            <person name="Pai G."/>
            <person name="Aken S.V."/>
            <person name="Utterback T."/>
            <person name="Reidmuller S."/>
            <person name="Feldblyum T."/>
            <person name="Hsiao J."/>
            <person name="Zismann V."/>
            <person name="Iobst S."/>
            <person name="de Vazeille A.R."/>
            <person name="Buell C.R."/>
            <person name="Ying K."/>
            <person name="Li Y."/>
            <person name="Lu T."/>
            <person name="Huang Y."/>
            <person name="Zhao Q."/>
            <person name="Feng Q."/>
            <person name="Zhang L."/>
            <person name="Zhu J."/>
            <person name="Weng Q."/>
            <person name="Mu J."/>
            <person name="Lu Y."/>
            <person name="Fan D."/>
            <person name="Liu Y."/>
            <person name="Guan J."/>
            <person name="Zhang Y."/>
            <person name="Yu S."/>
            <person name="Liu X."/>
            <person name="Zhang Y."/>
            <person name="Hong G."/>
            <person name="Han B."/>
            <person name="Choisne N."/>
            <person name="Demange N."/>
            <person name="Orjeda G."/>
            <person name="Samain S."/>
            <person name="Cattolico L."/>
            <person name="Pelletier E."/>
            <person name="Couloux A."/>
            <person name="Segurens B."/>
            <person name="Wincker P."/>
            <person name="D'Hont A."/>
            <person name="Scarpelli C."/>
            <person name="Weissenbach J."/>
            <person name="Salanoubat M."/>
            <person name="Quetier F."/>
            <person name="Yu Y."/>
            <person name="Kim H.R."/>
            <person name="Rambo T."/>
            <person name="Currie J."/>
            <person name="Collura K."/>
            <person name="Luo M."/>
            <person name="Yang T."/>
            <person name="Ammiraju J.S.S."/>
            <person name="Engler F."/>
            <person name="Soderlund C."/>
            <person name="Wing R.A."/>
            <person name="Palmer L.E."/>
            <person name="de la Bastide M."/>
            <person name="Spiegel L."/>
            <person name="Nascimento L."/>
            <person name="Zutavern T."/>
            <person name="O'Shaughnessy A."/>
            <person name="Dike S."/>
            <person name="Dedhia N."/>
            <person name="Preston R."/>
            <person name="Balija V."/>
            <person name="McCombie W.R."/>
            <person name="Chow T."/>
            <person name="Chen H."/>
            <person name="Chung M."/>
            <person name="Chen C."/>
            <person name="Shaw J."/>
            <person name="Wu H."/>
            <person name="Hsiao K."/>
            <person name="Chao Y."/>
            <person name="Chu M."/>
            <person name="Cheng C."/>
            <person name="Hour A."/>
            <person name="Lee P."/>
            <person name="Lin S."/>
            <person name="Lin Y."/>
            <person name="Liou J."/>
            <person name="Liu S."/>
            <person name="Hsing Y."/>
            <person name="Raghuvanshi S."/>
            <person name="Mohanty A."/>
            <person name="Bharti A.K."/>
            <person name="Gaur A."/>
            <person name="Gupta V."/>
            <person name="Kumar D."/>
            <person name="Ravi V."/>
            <person name="Vij S."/>
            <person name="Kapur A."/>
            <person name="Khurana P."/>
            <person name="Khurana P."/>
            <person name="Khurana J.P."/>
            <person name="Tyagi A.K."/>
            <person name="Gaikwad K."/>
            <person name="Singh A."/>
            <person name="Dalal V."/>
            <person name="Srivastava S."/>
            <person name="Dixit A."/>
            <person name="Pal A.K."/>
            <person name="Ghazi I.A."/>
            <person name="Yadav M."/>
            <person name="Pandit A."/>
            <person name="Bhargava A."/>
            <person name="Sureshbabu K."/>
            <person name="Batra K."/>
            <person name="Sharma T.R."/>
            <person name="Mohapatra T."/>
            <person name="Singh N.K."/>
            <person name="Messing J."/>
            <person name="Nelson A.B."/>
            <person name="Fuks G."/>
            <person name="Kavchok S."/>
            <person name="Keizer G."/>
            <person name="Linton E."/>
            <person name="Llaca V."/>
            <person name="Song R."/>
            <person name="Tanyolac B."/>
            <person name="Young S."/>
            <person name="Ho-Il K."/>
            <person name="Hahn J.H."/>
            <person name="Sangsakoo G."/>
            <person name="Vanavichit A."/>
            <person name="de Mattos Luiz.A.T."/>
            <person name="Zimmer P.D."/>
            <person name="Malone G."/>
            <person name="Dellagostin O."/>
            <person name="de Oliveira A.C."/>
            <person name="Bevan M."/>
            <person name="Bancroft I."/>
            <person name="Minx P."/>
            <person name="Cordum H."/>
            <person name="Wilson R."/>
            <person name="Cheng Z."/>
            <person name="Jin W."/>
            <person name="Jiang J."/>
            <person name="Leong S.A."/>
            <person name="Iwama H."/>
            <person name="Gojobori T."/>
            <person name="Itoh T."/>
            <person name="Niimura Y."/>
            <person name="Fujii Y."/>
            <person name="Habara T."/>
            <person name="Sakai H."/>
            <person name="Sato Y."/>
            <person name="Wilson G."/>
            <person name="Kumar K."/>
            <person name="McCouch S."/>
            <person name="Juretic N."/>
            <person name="Hoen D."/>
            <person name="Wright S."/>
            <person name="Bruskiewich R."/>
            <person name="Bureau T."/>
            <person name="Miyao A."/>
            <person name="Hirochika H."/>
            <person name="Nishikawa T."/>
            <person name="Kadowaki K."/>
            <person name="Sugiura M."/>
            <person name="Burr B."/>
            <person name="Sasaki T."/>
        </authorList>
    </citation>
    <scope>NUCLEOTIDE SEQUENCE [LARGE SCALE GENOMIC DNA]</scope>
    <source>
        <strain evidence="2">cv. Nipponbare</strain>
    </source>
</reference>
<sequence>MSLLYGHDVSIFCWYEVQLCVFPINLHRSQPTRLDATHSAEGHVNRFYVDVALALEKTLALPNMSTPTEHASECASGSSQRYSFSSLHFTCHLLVESKGYANGDLVGKRKEMPKWT</sequence>
<dbReference type="KEGG" id="dosa:Os11g0602750"/>
<organism evidence="1 2">
    <name type="scientific">Oryza sativa subsp. japonica</name>
    <name type="common">Rice</name>
    <dbReference type="NCBI Taxonomy" id="39947"/>
    <lineage>
        <taxon>Eukaryota</taxon>
        <taxon>Viridiplantae</taxon>
        <taxon>Streptophyta</taxon>
        <taxon>Embryophyta</taxon>
        <taxon>Tracheophyta</taxon>
        <taxon>Spermatophyta</taxon>
        <taxon>Magnoliopsida</taxon>
        <taxon>Liliopsida</taxon>
        <taxon>Poales</taxon>
        <taxon>Poaceae</taxon>
        <taxon>BOP clade</taxon>
        <taxon>Oryzoideae</taxon>
        <taxon>Oryzeae</taxon>
        <taxon>Oryzinae</taxon>
        <taxon>Oryza</taxon>
        <taxon>Oryza sativa</taxon>
    </lineage>
</organism>
<protein>
    <submittedName>
        <fullName evidence="1">Os11g0602750 protein</fullName>
    </submittedName>
</protein>
<evidence type="ECO:0000313" key="2">
    <source>
        <dbReference type="Proteomes" id="UP000000763"/>
    </source>
</evidence>
<reference evidence="2" key="2">
    <citation type="journal article" date="2008" name="Nucleic Acids Res.">
        <title>The rice annotation project database (RAP-DB): 2008 update.</title>
        <authorList>
            <consortium name="The rice annotation project (RAP)"/>
        </authorList>
    </citation>
    <scope>GENOME REANNOTATION</scope>
    <source>
        <strain evidence="2">cv. Nipponbare</strain>
    </source>
</reference>
<dbReference type="Proteomes" id="UP000000763">
    <property type="component" value="Chromosome 11"/>
</dbReference>